<keyword evidence="1" id="KW-0732">Signal</keyword>
<evidence type="ECO:0000256" key="1">
    <source>
        <dbReference type="SAM" id="SignalP"/>
    </source>
</evidence>
<feature type="chain" id="PRO_5046267424" description="Adhesin" evidence="1">
    <location>
        <begin position="29"/>
        <end position="136"/>
    </location>
</feature>
<dbReference type="RefSeq" id="WP_209351900.1">
    <property type="nucleotide sequence ID" value="NZ_JAGIYZ010000010.1"/>
</dbReference>
<evidence type="ECO:0008006" key="4">
    <source>
        <dbReference type="Google" id="ProtNLM"/>
    </source>
</evidence>
<accession>A0ABS4AT44</accession>
<comment type="caution">
    <text evidence="2">The sequence shown here is derived from an EMBL/GenBank/DDBJ whole genome shotgun (WGS) entry which is preliminary data.</text>
</comment>
<proteinExistence type="predicted"/>
<feature type="signal peptide" evidence="1">
    <location>
        <begin position="1"/>
        <end position="28"/>
    </location>
</feature>
<gene>
    <name evidence="2" type="ORF">J5Y09_11440</name>
</gene>
<evidence type="ECO:0000313" key="3">
    <source>
        <dbReference type="Proteomes" id="UP000680815"/>
    </source>
</evidence>
<organism evidence="2 3">
    <name type="scientific">Roseomonas nitratireducens</name>
    <dbReference type="NCBI Taxonomy" id="2820810"/>
    <lineage>
        <taxon>Bacteria</taxon>
        <taxon>Pseudomonadati</taxon>
        <taxon>Pseudomonadota</taxon>
        <taxon>Alphaproteobacteria</taxon>
        <taxon>Acetobacterales</taxon>
        <taxon>Roseomonadaceae</taxon>
        <taxon>Roseomonas</taxon>
    </lineage>
</organism>
<keyword evidence="3" id="KW-1185">Reference proteome</keyword>
<protein>
    <recommendedName>
        <fullName evidence="4">Adhesin</fullName>
    </recommendedName>
</protein>
<dbReference type="EMBL" id="JAGIYZ010000010">
    <property type="protein sequence ID" value="MBP0464520.1"/>
    <property type="molecule type" value="Genomic_DNA"/>
</dbReference>
<name>A0ABS4AT44_9PROT</name>
<dbReference type="Proteomes" id="UP000680815">
    <property type="component" value="Unassembled WGS sequence"/>
</dbReference>
<reference evidence="2 3" key="1">
    <citation type="submission" date="2021-03" db="EMBL/GenBank/DDBJ databases">
        <authorList>
            <person name="So Y."/>
        </authorList>
    </citation>
    <scope>NUCLEOTIDE SEQUENCE [LARGE SCALE GENOMIC DNA]</scope>
    <source>
        <strain evidence="2 3">PWR1</strain>
    </source>
</reference>
<evidence type="ECO:0000313" key="2">
    <source>
        <dbReference type="EMBL" id="MBP0464520.1"/>
    </source>
</evidence>
<sequence length="136" mass="15054">MFGLSRRLLAAALFFGGLLVAGAPVADAQQPQLRSLIFRNNCGTQVRLLVRHAEDTRYYTTTGFYTIRPNTSTRLTERGDNIMHMTGYPLFFFAESGNGRTWSSPEVTVAHNGINYRMVRANQTVSGDSILFGVGC</sequence>